<proteinExistence type="predicted"/>
<gene>
    <name evidence="4" type="ORF">COX46_04605</name>
</gene>
<evidence type="ECO:0000256" key="1">
    <source>
        <dbReference type="ARBA" id="ARBA00023002"/>
    </source>
</evidence>
<reference evidence="4 5" key="1">
    <citation type="submission" date="2017-09" db="EMBL/GenBank/DDBJ databases">
        <title>Depth-based differentiation of microbial function through sediment-hosted aquifers and enrichment of novel symbionts in the deep terrestrial subsurface.</title>
        <authorList>
            <person name="Probst A.J."/>
            <person name="Ladd B."/>
            <person name="Jarett J.K."/>
            <person name="Geller-Mcgrath D.E."/>
            <person name="Sieber C.M."/>
            <person name="Emerson J.B."/>
            <person name="Anantharaman K."/>
            <person name="Thomas B.C."/>
            <person name="Malmstrom R."/>
            <person name="Stieglmeier M."/>
            <person name="Klingl A."/>
            <person name="Woyke T."/>
            <person name="Ryan C.M."/>
            <person name="Banfield J.F."/>
        </authorList>
    </citation>
    <scope>NUCLEOTIDE SEQUENCE [LARGE SCALE GENOMIC DNA]</scope>
    <source>
        <strain evidence="4">CG23_combo_of_CG06-09_8_20_14_all_48_7</strain>
    </source>
</reference>
<protein>
    <submittedName>
        <fullName evidence="4">Uncharacterized protein</fullName>
    </submittedName>
</protein>
<dbReference type="SUPFAM" id="SSF55347">
    <property type="entry name" value="Glyceraldehyde-3-phosphate dehydrogenase-like, C-terminal domain"/>
    <property type="match status" value="1"/>
</dbReference>
<dbReference type="PANTHER" id="PTHR43818:SF11">
    <property type="entry name" value="BCDNA.GH03377"/>
    <property type="match status" value="1"/>
</dbReference>
<dbReference type="Proteomes" id="UP000230392">
    <property type="component" value="Unassembled WGS sequence"/>
</dbReference>
<name>A0A2G9Y9U1_9BACT</name>
<dbReference type="AlphaFoldDB" id="A0A2G9Y9U1"/>
<dbReference type="SUPFAM" id="SSF51735">
    <property type="entry name" value="NAD(P)-binding Rossmann-fold domains"/>
    <property type="match status" value="1"/>
</dbReference>
<dbReference type="GO" id="GO:0016491">
    <property type="term" value="F:oxidoreductase activity"/>
    <property type="evidence" value="ECO:0007669"/>
    <property type="project" value="UniProtKB-KW"/>
</dbReference>
<dbReference type="InterPro" id="IPR055170">
    <property type="entry name" value="GFO_IDH_MocA-like_dom"/>
</dbReference>
<dbReference type="Pfam" id="PF22725">
    <property type="entry name" value="GFO_IDH_MocA_C3"/>
    <property type="match status" value="1"/>
</dbReference>
<organism evidence="4 5">
    <name type="scientific">bacterium (Candidatus Ratteibacteria) CG23_combo_of_CG06-09_8_20_14_all_48_7</name>
    <dbReference type="NCBI Taxonomy" id="2014292"/>
    <lineage>
        <taxon>Bacteria</taxon>
        <taxon>Candidatus Ratteibacteria</taxon>
    </lineage>
</organism>
<dbReference type="Pfam" id="PF01408">
    <property type="entry name" value="GFO_IDH_MocA"/>
    <property type="match status" value="1"/>
</dbReference>
<feature type="domain" description="GFO/IDH/MocA-like oxidoreductase" evidence="3">
    <location>
        <begin position="137"/>
        <end position="240"/>
    </location>
</feature>
<dbReference type="InterPro" id="IPR050463">
    <property type="entry name" value="Gfo/Idh/MocA_oxidrdct_glycsds"/>
</dbReference>
<dbReference type="GO" id="GO:0000166">
    <property type="term" value="F:nucleotide binding"/>
    <property type="evidence" value="ECO:0007669"/>
    <property type="project" value="InterPro"/>
</dbReference>
<dbReference type="Gene3D" id="3.30.360.10">
    <property type="entry name" value="Dihydrodipicolinate Reductase, domain 2"/>
    <property type="match status" value="1"/>
</dbReference>
<evidence type="ECO:0000313" key="5">
    <source>
        <dbReference type="Proteomes" id="UP000230392"/>
    </source>
</evidence>
<evidence type="ECO:0000259" key="2">
    <source>
        <dbReference type="Pfam" id="PF01408"/>
    </source>
</evidence>
<comment type="caution">
    <text evidence="4">The sequence shown here is derived from an EMBL/GenBank/DDBJ whole genome shotgun (WGS) entry which is preliminary data.</text>
</comment>
<dbReference type="InterPro" id="IPR036291">
    <property type="entry name" value="NAD(P)-bd_dom_sf"/>
</dbReference>
<dbReference type="InterPro" id="IPR000683">
    <property type="entry name" value="Gfo/Idh/MocA-like_OxRdtase_N"/>
</dbReference>
<accession>A0A2G9Y9U1</accession>
<keyword evidence="1" id="KW-0560">Oxidoreductase</keyword>
<evidence type="ECO:0000259" key="3">
    <source>
        <dbReference type="Pfam" id="PF22725"/>
    </source>
</evidence>
<dbReference type="EMBL" id="PCRF01000226">
    <property type="protein sequence ID" value="PIP15985.1"/>
    <property type="molecule type" value="Genomic_DNA"/>
</dbReference>
<evidence type="ECO:0000313" key="4">
    <source>
        <dbReference type="EMBL" id="PIP15985.1"/>
    </source>
</evidence>
<dbReference type="PANTHER" id="PTHR43818">
    <property type="entry name" value="BCDNA.GH03377"/>
    <property type="match status" value="1"/>
</dbReference>
<feature type="domain" description="Gfo/Idh/MocA-like oxidoreductase N-terminal" evidence="2">
    <location>
        <begin position="7"/>
        <end position="114"/>
    </location>
</feature>
<feature type="non-terminal residue" evidence="4">
    <location>
        <position position="243"/>
    </location>
</feature>
<dbReference type="Gene3D" id="3.40.50.720">
    <property type="entry name" value="NAD(P)-binding Rossmann-like Domain"/>
    <property type="match status" value="1"/>
</dbReference>
<sequence length="243" mass="26312">MFVKQVNLGVVGCGVIGTDHIKVAVKSELLNVVAVADKSEERTREIAQECGIKKTYSSGEMLLDDPDVEAVVLALPAGIRTPLALQAFRCGKHVLLEKPAAMNVDEIKQMMRMRGKLVCACCSARYRFLDSADFVTDFIAGGALGELRVVRCRATYSAGAPPEKAPPPWRVSKSLNGGGILVNWGVYDLDYLLGITGWSLKPKLVLAQTWPVPPQFQCHVASGSDAEEHFAAIIRCQGDTVIL</sequence>